<proteinExistence type="inferred from homology"/>
<name>K0KLA3_WICCF</name>
<dbReference type="PROSITE" id="PS01053">
    <property type="entry name" value="ARGINASE_1"/>
    <property type="match status" value="1"/>
</dbReference>
<evidence type="ECO:0000313" key="5">
    <source>
        <dbReference type="EMBL" id="CCH42982.1"/>
    </source>
</evidence>
<organism evidence="5 6">
    <name type="scientific">Wickerhamomyces ciferrii (strain ATCC 14091 / BCRC 22168 / CBS 111 / JCM 3599 / NBRC 0793 / NRRL Y-1031 F-60-10)</name>
    <name type="common">Yeast</name>
    <name type="synonym">Pichia ciferrii</name>
    <dbReference type="NCBI Taxonomy" id="1206466"/>
    <lineage>
        <taxon>Eukaryota</taxon>
        <taxon>Fungi</taxon>
        <taxon>Dikarya</taxon>
        <taxon>Ascomycota</taxon>
        <taxon>Saccharomycotina</taxon>
        <taxon>Saccharomycetes</taxon>
        <taxon>Phaffomycetales</taxon>
        <taxon>Wickerhamomycetaceae</taxon>
        <taxon>Wickerhamomyces</taxon>
    </lineage>
</organism>
<dbReference type="Pfam" id="PF00491">
    <property type="entry name" value="Arginase"/>
    <property type="match status" value="1"/>
</dbReference>
<dbReference type="GO" id="GO:0046872">
    <property type="term" value="F:metal ion binding"/>
    <property type="evidence" value="ECO:0007669"/>
    <property type="project" value="UniProtKB-KW"/>
</dbReference>
<keyword evidence="3 4" id="KW-0378">Hydrolase</keyword>
<dbReference type="PRINTS" id="PR00116">
    <property type="entry name" value="ARGINASE"/>
</dbReference>
<dbReference type="Gene3D" id="3.40.800.10">
    <property type="entry name" value="Ureohydrolase domain"/>
    <property type="match status" value="1"/>
</dbReference>
<comment type="similarity">
    <text evidence="1">Belongs to the arginase family. Agmatinase subfamily.</text>
</comment>
<dbReference type="SUPFAM" id="SSF52768">
    <property type="entry name" value="Arginase/deacetylase"/>
    <property type="match status" value="1"/>
</dbReference>
<dbReference type="STRING" id="1206466.K0KLA3"/>
<dbReference type="InParanoid" id="K0KLA3"/>
<comment type="caution">
    <text evidence="5">The sequence shown here is derived from an EMBL/GenBank/DDBJ whole genome shotgun (WGS) entry which is preliminary data.</text>
</comment>
<evidence type="ECO:0000313" key="6">
    <source>
        <dbReference type="Proteomes" id="UP000009328"/>
    </source>
</evidence>
<dbReference type="GO" id="GO:0008783">
    <property type="term" value="F:agmatinase activity"/>
    <property type="evidence" value="ECO:0007669"/>
    <property type="project" value="UniProtKB-EC"/>
</dbReference>
<protein>
    <submittedName>
        <fullName evidence="5">Agmatinase 1</fullName>
        <ecNumber evidence="5">3.5.3.11</ecNumber>
    </submittedName>
</protein>
<dbReference type="GO" id="GO:0033389">
    <property type="term" value="P:putrescine biosynthetic process from arginine, via agmatine"/>
    <property type="evidence" value="ECO:0007669"/>
    <property type="project" value="TreeGrafter"/>
</dbReference>
<accession>K0KLA3</accession>
<dbReference type="AlphaFoldDB" id="K0KLA3"/>
<evidence type="ECO:0000256" key="1">
    <source>
        <dbReference type="ARBA" id="ARBA00009227"/>
    </source>
</evidence>
<keyword evidence="2" id="KW-0479">Metal-binding</keyword>
<dbReference type="PROSITE" id="PS51409">
    <property type="entry name" value="ARGINASE_2"/>
    <property type="match status" value="1"/>
</dbReference>
<dbReference type="PANTHER" id="PTHR11358:SF26">
    <property type="entry name" value="GUANIDINO ACID HYDROLASE, MITOCHONDRIAL"/>
    <property type="match status" value="1"/>
</dbReference>
<evidence type="ECO:0000256" key="3">
    <source>
        <dbReference type="ARBA" id="ARBA00022801"/>
    </source>
</evidence>
<dbReference type="InterPro" id="IPR020855">
    <property type="entry name" value="Ureohydrolase_Mn_BS"/>
</dbReference>
<keyword evidence="6" id="KW-1185">Reference proteome</keyword>
<dbReference type="eggNOG" id="KOG2964">
    <property type="taxonomic scope" value="Eukaryota"/>
</dbReference>
<dbReference type="InterPro" id="IPR023696">
    <property type="entry name" value="Ureohydrolase_dom_sf"/>
</dbReference>
<reference evidence="5 6" key="1">
    <citation type="journal article" date="2012" name="Eukaryot. Cell">
        <title>Draft genome sequence of Wickerhamomyces ciferrii NRRL Y-1031 F-60-10.</title>
        <authorList>
            <person name="Schneider J."/>
            <person name="Andrea H."/>
            <person name="Blom J."/>
            <person name="Jaenicke S."/>
            <person name="Ruckert C."/>
            <person name="Schorsch C."/>
            <person name="Szczepanowski R."/>
            <person name="Farwick M."/>
            <person name="Goesmann A."/>
            <person name="Puhler A."/>
            <person name="Schaffer S."/>
            <person name="Tauch A."/>
            <person name="Kohler T."/>
            <person name="Brinkrolf K."/>
        </authorList>
    </citation>
    <scope>NUCLEOTIDE SEQUENCE [LARGE SCALE GENOMIC DNA]</scope>
    <source>
        <strain evidence="6">ATCC 14091 / BCRC 22168 / CBS 111 / JCM 3599 / NBRC 0793 / NRRL Y-1031 F-60-10</strain>
    </source>
</reference>
<sequence length="505" mass="57577">MPLFEPQRPNTTQRPDMSQVEDEQVSNFIQNFLNNTDQTTREEILRESSTRLNRTNQSFQFIKNLIDIIGFGLFPILLARILKKLLSAVTFSQDILFDIFEFYNNTQGTTTDGLIYKFLLCHQQHDQQQQLESQPSLEELWGSDWTFTGPLSFAKLPYKKCLITPNESFDIGIIGMPFDTAVTYRPGARFGPRALRIASSRQSKSQGFNFRAGLNPYESWAKVLDCGDVPITPMDNEVALRQMDEGYKELLKRETESSEGDQIPRLIMLGGDHSILLSSLRNLYQKYGKINVIHFDSHLDTWSPKKYSSYWKSQEFTHGSMLWMANEEGLINDKNVHVGLRSRLTGWEDYNEDDSQGWLRIHSDEIMEPAGLQRIAQKIKSRLPHDEPVYISVDIDVLDPSVAPATGTIEPGGLLTRELIYLIRSLEDFNIVGADLVEVSPSYDHAEITATAGSQIIYEILTNMIKKGPLNLIKKEKQKDDLAYGLNHFQDVLNDGLNQLQNVLS</sequence>
<gene>
    <name evidence="5" type="ORF">BN7_2528</name>
</gene>
<evidence type="ECO:0000256" key="4">
    <source>
        <dbReference type="RuleBase" id="RU003684"/>
    </source>
</evidence>
<dbReference type="PANTHER" id="PTHR11358">
    <property type="entry name" value="ARGINASE/AGMATINASE"/>
    <property type="match status" value="1"/>
</dbReference>
<dbReference type="Proteomes" id="UP000009328">
    <property type="component" value="Unassembled WGS sequence"/>
</dbReference>
<dbReference type="EC" id="3.5.3.11" evidence="5"/>
<dbReference type="InterPro" id="IPR006035">
    <property type="entry name" value="Ureohydrolase"/>
</dbReference>
<dbReference type="EMBL" id="CAIF01000060">
    <property type="protein sequence ID" value="CCH42982.1"/>
    <property type="molecule type" value="Genomic_DNA"/>
</dbReference>
<dbReference type="FunFam" id="3.40.800.10:FF:000014">
    <property type="entry name" value="Arginase family protein"/>
    <property type="match status" value="1"/>
</dbReference>
<evidence type="ECO:0000256" key="2">
    <source>
        <dbReference type="ARBA" id="ARBA00022723"/>
    </source>
</evidence>
<dbReference type="HOGENOM" id="CLU_039478_1_1_1"/>
<dbReference type="CDD" id="cd11592">
    <property type="entry name" value="Agmatinase_PAH"/>
    <property type="match status" value="1"/>
</dbReference>